<protein>
    <recommendedName>
        <fullName evidence="17">Polypeptide N-acetylgalactosaminyltransferase</fullName>
        <ecNumber evidence="17">2.4.1.-</ecNumber>
    </recommendedName>
    <alternativeName>
        <fullName evidence="17">Protein-UDP acetylgalactosaminyltransferase</fullName>
    </alternativeName>
</protein>
<keyword evidence="5 17" id="KW-0328">Glycosyltransferase</keyword>
<accession>A0A2G5UU26</accession>
<dbReference type="Proteomes" id="UP000230233">
    <property type="component" value="Chromosome III"/>
</dbReference>
<keyword evidence="6 17" id="KW-0808">Transferase</keyword>
<evidence type="ECO:0000256" key="14">
    <source>
        <dbReference type="ARBA" id="ARBA00023157"/>
    </source>
</evidence>
<dbReference type="GO" id="GO:0006493">
    <property type="term" value="P:protein O-linked glycosylation"/>
    <property type="evidence" value="ECO:0007669"/>
    <property type="project" value="TreeGrafter"/>
</dbReference>
<dbReference type="Gene3D" id="2.80.10.50">
    <property type="match status" value="1"/>
</dbReference>
<evidence type="ECO:0000256" key="6">
    <source>
        <dbReference type="ARBA" id="ARBA00022679"/>
    </source>
</evidence>
<comment type="subcellular location">
    <subcellularLocation>
        <location evidence="2 17">Golgi apparatus membrane</location>
        <topology evidence="2 17">Single-pass type II membrane protein</topology>
    </subcellularLocation>
</comment>
<feature type="domain" description="Ricin B lectin" evidence="18">
    <location>
        <begin position="451"/>
        <end position="574"/>
    </location>
</feature>
<evidence type="ECO:0000256" key="4">
    <source>
        <dbReference type="ARBA" id="ARBA00005680"/>
    </source>
</evidence>
<dbReference type="InterPro" id="IPR035992">
    <property type="entry name" value="Ricin_B-like_lectins"/>
</dbReference>
<evidence type="ECO:0000256" key="17">
    <source>
        <dbReference type="RuleBase" id="RU361242"/>
    </source>
</evidence>
<evidence type="ECO:0000256" key="7">
    <source>
        <dbReference type="ARBA" id="ARBA00022692"/>
    </source>
</evidence>
<dbReference type="PANTHER" id="PTHR11675:SF43">
    <property type="entry name" value="POLYPEPTIDE N-ACETYLGALACTOSAMINYLTRANSFERASE 1"/>
    <property type="match status" value="1"/>
</dbReference>
<dbReference type="Gene3D" id="3.90.550.10">
    <property type="entry name" value="Spore Coat Polysaccharide Biosynthesis Protein SpsA, Chain A"/>
    <property type="match status" value="1"/>
</dbReference>
<dbReference type="InterPro" id="IPR000772">
    <property type="entry name" value="Ricin_B_lectin"/>
</dbReference>
<evidence type="ECO:0000256" key="13">
    <source>
        <dbReference type="ARBA" id="ARBA00023136"/>
    </source>
</evidence>
<name>A0A2G5UU26_9PELO</name>
<evidence type="ECO:0000256" key="12">
    <source>
        <dbReference type="ARBA" id="ARBA00023034"/>
    </source>
</evidence>
<dbReference type="GO" id="GO:0000139">
    <property type="term" value="C:Golgi membrane"/>
    <property type="evidence" value="ECO:0007669"/>
    <property type="project" value="UniProtKB-SubCell"/>
</dbReference>
<dbReference type="CDD" id="cd23459">
    <property type="entry name" value="beta-trefoil_Ricin_Pgant1-like"/>
    <property type="match status" value="1"/>
</dbReference>
<evidence type="ECO:0000256" key="2">
    <source>
        <dbReference type="ARBA" id="ARBA00004323"/>
    </source>
</evidence>
<dbReference type="Pfam" id="PF00535">
    <property type="entry name" value="Glycos_transf_2"/>
    <property type="match status" value="1"/>
</dbReference>
<keyword evidence="8" id="KW-0479">Metal-binding</keyword>
<dbReference type="CDD" id="cd02510">
    <property type="entry name" value="pp-GalNAc-T"/>
    <property type="match status" value="1"/>
</dbReference>
<dbReference type="InterPro" id="IPR029044">
    <property type="entry name" value="Nucleotide-diphossugar_trans"/>
</dbReference>
<comment type="cofactor">
    <cofactor evidence="1 17">
        <name>Mn(2+)</name>
        <dbReference type="ChEBI" id="CHEBI:29035"/>
    </cofactor>
</comment>
<keyword evidence="7 17" id="KW-0812">Transmembrane</keyword>
<keyword evidence="14 17" id="KW-1015">Disulfide bond</keyword>
<comment type="caution">
    <text evidence="19">The sequence shown here is derived from an EMBL/GenBank/DDBJ whole genome shotgun (WGS) entry which is preliminary data.</text>
</comment>
<reference evidence="20" key="1">
    <citation type="submission" date="2017-10" db="EMBL/GenBank/DDBJ databases">
        <title>Rapid genome shrinkage in a self-fertile nematode reveals novel sperm competition proteins.</title>
        <authorList>
            <person name="Yin D."/>
            <person name="Schwarz E.M."/>
            <person name="Thomas C.G."/>
            <person name="Felde R.L."/>
            <person name="Korf I.F."/>
            <person name="Cutter A.D."/>
            <person name="Schartner C.M."/>
            <person name="Ralston E.J."/>
            <person name="Meyer B.J."/>
            <person name="Haag E.S."/>
        </authorList>
    </citation>
    <scope>NUCLEOTIDE SEQUENCE [LARGE SCALE GENOMIC DNA]</scope>
    <source>
        <strain evidence="20">JU1422</strain>
    </source>
</reference>
<comment type="similarity">
    <text evidence="4 17">Belongs to the glycosyltransferase 2 family. GalNAc-T subfamily.</text>
</comment>
<evidence type="ECO:0000256" key="16">
    <source>
        <dbReference type="ARBA" id="ARBA00023211"/>
    </source>
</evidence>
<gene>
    <name evidence="19" type="primary">Cni-gly-9</name>
    <name evidence="19" type="synonym">Cnig_chr_III.g9801</name>
    <name evidence="19" type="ORF">B9Z55_009801</name>
</gene>
<keyword evidence="12 17" id="KW-0333">Golgi apparatus</keyword>
<sequence>MLRYIIPRKKGSFVIAAFLTVAFFCIVIYHRNDRRRAKFQFPDIEKYAEELVRLPEAWNGELHRIPDYSQPREGPGEKGKPVVLPGKEAELGHADMKKWFMNVHASDKISLDRDVPDPRIQACKDIKYDYTTLPKTSVIIIFTDEAWTPLLRTVHSVINRSPPELLQEIILLDDNSKRQELQEPLDEHIKRFGGKVRLIRKHVRHGLIRAKLAGAREAIGDIIVFLDSHCEANHGWLEPIVQRISDERTAIVCPMIDSISDSTLAYHGDWSLSVGGFSWALHFTWEGLPEEELKRRTKATDYIRSPTMAGGLLAANREYFFEVGGYDEEMDIWGGENLEISFRNWMCGGSIEFIPCSHVGHIFRAGHPYNMTGRNNNKDVHGTNSKRLAEVWMDDYKRLYYMHREDLRTKDVGDLTARHELRKRLNCKSFKWFLDNIAKGKFIMDEDVLAYGALHTVVSGTRMCTDTLQRDEKMSQLLGVFHCQGKGSSPQLMSLSKEGYLRRENTCAAEENGNVRMKACSKRAQFNERWAYEKQMLRNLKSGNCLSTANLKAGDDAIVVECDENDAHQKWNFVDPAKAD</sequence>
<keyword evidence="11 17" id="KW-1133">Transmembrane helix</keyword>
<dbReference type="SUPFAM" id="SSF53448">
    <property type="entry name" value="Nucleotide-diphospho-sugar transferases"/>
    <property type="match status" value="1"/>
</dbReference>
<dbReference type="STRING" id="1611254.A0A2G5UU26"/>
<evidence type="ECO:0000256" key="11">
    <source>
        <dbReference type="ARBA" id="ARBA00022989"/>
    </source>
</evidence>
<keyword evidence="15" id="KW-0325">Glycoprotein</keyword>
<organism evidence="19 20">
    <name type="scientific">Caenorhabditis nigoni</name>
    <dbReference type="NCBI Taxonomy" id="1611254"/>
    <lineage>
        <taxon>Eukaryota</taxon>
        <taxon>Metazoa</taxon>
        <taxon>Ecdysozoa</taxon>
        <taxon>Nematoda</taxon>
        <taxon>Chromadorea</taxon>
        <taxon>Rhabditida</taxon>
        <taxon>Rhabditina</taxon>
        <taxon>Rhabditomorpha</taxon>
        <taxon>Rhabditoidea</taxon>
        <taxon>Rhabditidae</taxon>
        <taxon>Peloderinae</taxon>
        <taxon>Caenorhabditis</taxon>
    </lineage>
</organism>
<evidence type="ECO:0000313" key="20">
    <source>
        <dbReference type="Proteomes" id="UP000230233"/>
    </source>
</evidence>
<evidence type="ECO:0000313" key="19">
    <source>
        <dbReference type="EMBL" id="PIC42861.1"/>
    </source>
</evidence>
<dbReference type="FunFam" id="3.90.550.10:FF:000021">
    <property type="entry name" value="Polypeptide N-acetylgalactosaminyltransferase"/>
    <property type="match status" value="1"/>
</dbReference>
<dbReference type="EC" id="2.4.1.-" evidence="17"/>
<dbReference type="EMBL" id="PDUG01000003">
    <property type="protein sequence ID" value="PIC42861.1"/>
    <property type="molecule type" value="Genomic_DNA"/>
</dbReference>
<evidence type="ECO:0000256" key="3">
    <source>
        <dbReference type="ARBA" id="ARBA00004922"/>
    </source>
</evidence>
<evidence type="ECO:0000256" key="10">
    <source>
        <dbReference type="ARBA" id="ARBA00022968"/>
    </source>
</evidence>
<dbReference type="GO" id="GO:0046872">
    <property type="term" value="F:metal ion binding"/>
    <property type="evidence" value="ECO:0007669"/>
    <property type="project" value="UniProtKB-KW"/>
</dbReference>
<keyword evidence="10" id="KW-0735">Signal-anchor</keyword>
<dbReference type="UniPathway" id="UPA00378"/>
<evidence type="ECO:0000256" key="15">
    <source>
        <dbReference type="ARBA" id="ARBA00023180"/>
    </source>
</evidence>
<keyword evidence="20" id="KW-1185">Reference proteome</keyword>
<dbReference type="FunFam" id="2.80.10.50:FF:000095">
    <property type="entry name" value="Polypeptide N-acetylgalactosaminyltransferase"/>
    <property type="match status" value="1"/>
</dbReference>
<dbReference type="SMART" id="SM00458">
    <property type="entry name" value="RICIN"/>
    <property type="match status" value="1"/>
</dbReference>
<feature type="transmembrane region" description="Helical" evidence="17">
    <location>
        <begin position="12"/>
        <end position="30"/>
    </location>
</feature>
<dbReference type="PROSITE" id="PS50231">
    <property type="entry name" value="RICIN_B_LECTIN"/>
    <property type="match status" value="1"/>
</dbReference>
<evidence type="ECO:0000256" key="9">
    <source>
        <dbReference type="ARBA" id="ARBA00022734"/>
    </source>
</evidence>
<dbReference type="GO" id="GO:0030246">
    <property type="term" value="F:carbohydrate binding"/>
    <property type="evidence" value="ECO:0007669"/>
    <property type="project" value="UniProtKB-KW"/>
</dbReference>
<dbReference type="PANTHER" id="PTHR11675">
    <property type="entry name" value="N-ACETYLGALACTOSAMINYLTRANSFERASE"/>
    <property type="match status" value="1"/>
</dbReference>
<keyword evidence="13 17" id="KW-0472">Membrane</keyword>
<dbReference type="AlphaFoldDB" id="A0A2G5UU26"/>
<comment type="pathway">
    <text evidence="3 17">Protein modification; protein glycosylation.</text>
</comment>
<keyword evidence="9 17" id="KW-0430">Lectin</keyword>
<dbReference type="OrthoDB" id="6119243at2759"/>
<evidence type="ECO:0000256" key="8">
    <source>
        <dbReference type="ARBA" id="ARBA00022723"/>
    </source>
</evidence>
<dbReference type="GO" id="GO:0004653">
    <property type="term" value="F:polypeptide N-acetylgalactosaminyltransferase activity"/>
    <property type="evidence" value="ECO:0007669"/>
    <property type="project" value="UniProtKB-ARBA"/>
</dbReference>
<proteinExistence type="inferred from homology"/>
<dbReference type="SUPFAM" id="SSF50370">
    <property type="entry name" value="Ricin B-like lectins"/>
    <property type="match status" value="1"/>
</dbReference>
<evidence type="ECO:0000259" key="18">
    <source>
        <dbReference type="SMART" id="SM00458"/>
    </source>
</evidence>
<keyword evidence="16 17" id="KW-0464">Manganese</keyword>
<dbReference type="InterPro" id="IPR001173">
    <property type="entry name" value="Glyco_trans_2-like"/>
</dbReference>
<dbReference type="InterPro" id="IPR045885">
    <property type="entry name" value="GalNAc-T"/>
</dbReference>
<evidence type="ECO:0000256" key="5">
    <source>
        <dbReference type="ARBA" id="ARBA00022676"/>
    </source>
</evidence>
<evidence type="ECO:0000256" key="1">
    <source>
        <dbReference type="ARBA" id="ARBA00001936"/>
    </source>
</evidence>
<dbReference type="Pfam" id="PF00652">
    <property type="entry name" value="Ricin_B_lectin"/>
    <property type="match status" value="1"/>
</dbReference>